<name>A0ACC7LX17_9PSED</name>
<accession>A0ACC7LX17</accession>
<keyword evidence="2" id="KW-1185">Reference proteome</keyword>
<dbReference type="EMBL" id="JBIUGF010000030">
    <property type="protein sequence ID" value="MFJ1338779.1"/>
    <property type="molecule type" value="Genomic_DNA"/>
</dbReference>
<protein>
    <submittedName>
        <fullName evidence="1">FecR family protein</fullName>
    </submittedName>
</protein>
<organism evidence="1 2">
    <name type="scientific">Pseudomonas caricapapayae</name>
    <dbReference type="NCBI Taxonomy" id="46678"/>
    <lineage>
        <taxon>Bacteria</taxon>
        <taxon>Pseudomonadati</taxon>
        <taxon>Pseudomonadota</taxon>
        <taxon>Gammaproteobacteria</taxon>
        <taxon>Pseudomonadales</taxon>
        <taxon>Pseudomonadaceae</taxon>
        <taxon>Pseudomonas</taxon>
    </lineage>
</organism>
<comment type="caution">
    <text evidence="1">The sequence shown here is derived from an EMBL/GenBank/DDBJ whole genome shotgun (WGS) entry which is preliminary data.</text>
</comment>
<reference evidence="1" key="1">
    <citation type="submission" date="2024-10" db="EMBL/GenBank/DDBJ databases">
        <title>Aeromonas and Pseudomonas from the Cagarras Archipelago, Rio de Janeiro, Brazil.</title>
        <authorList>
            <person name="Canellas A.L.B."/>
            <person name="Laport M.S."/>
        </authorList>
    </citation>
    <scope>NUCLEOTIDE SEQUENCE</scope>
    <source>
        <strain evidence="1">ACP-7</strain>
    </source>
</reference>
<evidence type="ECO:0000313" key="2">
    <source>
        <dbReference type="Proteomes" id="UP001615411"/>
    </source>
</evidence>
<evidence type="ECO:0000313" key="1">
    <source>
        <dbReference type="EMBL" id="MFJ1338779.1"/>
    </source>
</evidence>
<gene>
    <name evidence="1" type="ORF">ACIKP7_11670</name>
</gene>
<sequence>MKSPSARVLQEAADWLVRLDGDVDAALRNAFRDWLDADPEHLEAIERLQGSLAARRDLPREPVRAALDSIARRRARRAPIKALALAALMLLPVGLALQQFPPSYLFADIRTNSGEWSTQQLPDGSRISLDGSSAVDLQFDGQHRTVRLLQGEIWVDVVKDAARPFLVLTEYGSVRALGARFVVEQLPDASRVVMIESASEVDSGGKRVVVQAGQELRFDAAGPGPLQPVEAAGVEQAWEQHQLLVREQTLDQVLERLARNHSGYLMFNAKDMQLLRITAVLPADDSQRALRLLARSLPIKVEHYTPWITRVSLEHP</sequence>
<dbReference type="Proteomes" id="UP001615411">
    <property type="component" value="Unassembled WGS sequence"/>
</dbReference>
<proteinExistence type="predicted"/>